<dbReference type="Proteomes" id="UP000789595">
    <property type="component" value="Unassembled WGS sequence"/>
</dbReference>
<evidence type="ECO:0000313" key="3">
    <source>
        <dbReference type="Proteomes" id="UP000789595"/>
    </source>
</evidence>
<reference evidence="2" key="1">
    <citation type="submission" date="2021-11" db="EMBL/GenBank/DDBJ databases">
        <authorList>
            <consortium name="Genoscope - CEA"/>
            <person name="William W."/>
        </authorList>
    </citation>
    <scope>NUCLEOTIDE SEQUENCE</scope>
</reference>
<evidence type="ECO:0000313" key="2">
    <source>
        <dbReference type="EMBL" id="CAH0365600.1"/>
    </source>
</evidence>
<organism evidence="2 3">
    <name type="scientific">Pelagomonas calceolata</name>
    <dbReference type="NCBI Taxonomy" id="35677"/>
    <lineage>
        <taxon>Eukaryota</taxon>
        <taxon>Sar</taxon>
        <taxon>Stramenopiles</taxon>
        <taxon>Ochrophyta</taxon>
        <taxon>Pelagophyceae</taxon>
        <taxon>Pelagomonadales</taxon>
        <taxon>Pelagomonadaceae</taxon>
        <taxon>Pelagomonas</taxon>
    </lineage>
</organism>
<evidence type="ECO:0000256" key="1">
    <source>
        <dbReference type="SAM" id="MobiDB-lite"/>
    </source>
</evidence>
<feature type="region of interest" description="Disordered" evidence="1">
    <location>
        <begin position="1"/>
        <end position="21"/>
    </location>
</feature>
<keyword evidence="3" id="KW-1185">Reference proteome</keyword>
<dbReference type="EMBL" id="CAKKNE010000001">
    <property type="protein sequence ID" value="CAH0365600.1"/>
    <property type="molecule type" value="Genomic_DNA"/>
</dbReference>
<accession>A0A8J2S7S8</accession>
<dbReference type="AlphaFoldDB" id="A0A8J2S7S8"/>
<name>A0A8J2S7S8_9STRA</name>
<proteinExistence type="predicted"/>
<protein>
    <submittedName>
        <fullName evidence="2">Uncharacterized protein</fullName>
    </submittedName>
</protein>
<gene>
    <name evidence="2" type="ORF">PECAL_1P20470</name>
</gene>
<sequence>MYSPPPDEAAEALARDPIDPVEETERFLEDAAADTDQPGKDEILCALRELRTYGVWLAHIDAKLEAWRDACASYCDGPPGAAYYAPSLPGSPRQAPDYQVRVASSRAAAAAWRTPGDAWTDDQTFAPGACDASRFAFAVVRSEAARRVAFDHGWFRRWSAPTAPEAVDVLCEVGQVVLRVAAGEALISEEAMKAPYLKACVVSASWRGGCVEVELEVSGRHEFRVARVVAETSDATQIHDADGEQRATRAAHAVKLRIACAAPKARPASPVNVVDEALAVDSVPGTPAVRVLVLVE</sequence>
<comment type="caution">
    <text evidence="2">The sequence shown here is derived from an EMBL/GenBank/DDBJ whole genome shotgun (WGS) entry which is preliminary data.</text>
</comment>